<proteinExistence type="predicted"/>
<dbReference type="EMBL" id="PVUE01000010">
    <property type="protein sequence ID" value="PRZ41345.1"/>
    <property type="molecule type" value="Genomic_DNA"/>
</dbReference>
<feature type="domain" description="N-acetyltransferase" evidence="1">
    <location>
        <begin position="7"/>
        <end position="178"/>
    </location>
</feature>
<dbReference type="GO" id="GO:0016747">
    <property type="term" value="F:acyltransferase activity, transferring groups other than amino-acyl groups"/>
    <property type="evidence" value="ECO:0007669"/>
    <property type="project" value="InterPro"/>
</dbReference>
<dbReference type="InterPro" id="IPR000182">
    <property type="entry name" value="GNAT_dom"/>
</dbReference>
<comment type="caution">
    <text evidence="2">The sequence shown here is derived from an EMBL/GenBank/DDBJ whole genome shotgun (WGS) entry which is preliminary data.</text>
</comment>
<dbReference type="InterPro" id="IPR016181">
    <property type="entry name" value="Acyl_CoA_acyltransferase"/>
</dbReference>
<protein>
    <submittedName>
        <fullName evidence="2">Acetyltransferase (GNAT) family protein</fullName>
    </submittedName>
</protein>
<keyword evidence="2" id="KW-0808">Transferase</keyword>
<dbReference type="SUPFAM" id="SSF55729">
    <property type="entry name" value="Acyl-CoA N-acyltransferases (Nat)"/>
    <property type="match status" value="1"/>
</dbReference>
<accession>A0A2T0ZYB5</accession>
<evidence type="ECO:0000313" key="3">
    <source>
        <dbReference type="Proteomes" id="UP000237752"/>
    </source>
</evidence>
<organism evidence="2 3">
    <name type="scientific">Antricoccus suffuscus</name>
    <dbReference type="NCBI Taxonomy" id="1629062"/>
    <lineage>
        <taxon>Bacteria</taxon>
        <taxon>Bacillati</taxon>
        <taxon>Actinomycetota</taxon>
        <taxon>Actinomycetes</taxon>
        <taxon>Geodermatophilales</taxon>
        <taxon>Antricoccaceae</taxon>
        <taxon>Antricoccus</taxon>
    </lineage>
</organism>
<gene>
    <name evidence="2" type="ORF">CLV47_11072</name>
</gene>
<evidence type="ECO:0000313" key="2">
    <source>
        <dbReference type="EMBL" id="PRZ41345.1"/>
    </source>
</evidence>
<evidence type="ECO:0000259" key="1">
    <source>
        <dbReference type="PROSITE" id="PS51186"/>
    </source>
</evidence>
<reference evidence="2 3" key="1">
    <citation type="submission" date="2018-03" db="EMBL/GenBank/DDBJ databases">
        <title>Genomic Encyclopedia of Archaeal and Bacterial Type Strains, Phase II (KMG-II): from individual species to whole genera.</title>
        <authorList>
            <person name="Goeker M."/>
        </authorList>
    </citation>
    <scope>NUCLEOTIDE SEQUENCE [LARGE SCALE GENOMIC DNA]</scope>
    <source>
        <strain evidence="2 3">DSM 100065</strain>
    </source>
</reference>
<name>A0A2T0ZYB5_9ACTN</name>
<dbReference type="Proteomes" id="UP000237752">
    <property type="component" value="Unassembled WGS sequence"/>
</dbReference>
<dbReference type="Gene3D" id="3.40.630.30">
    <property type="match status" value="1"/>
</dbReference>
<sequence>MSSTPQPTVRPMRPDDLAQVVKIAKRAYKETFSDLQESRGIEPWSDRRADAEEGERITSLQLAEHILKTDPETCLVLEESGSIKAAVMAMNREGMFVMSLTAVAPKAQGKGYAQSLMQPMHQMVDTFPRSLGVVRADETIRFLFPWNYDVHPAMRAEGAIDRGRLPVIRSVRDGDDSDRELCVTTDRRLRGASRGPDHDLLAASSRLFVAEQGTAYGYAYAHPNGSPLTVAASSTALARELLVGCLASGESGSVALVRNITSEQRWAFDVVRRLGMSLHLAGPVVVRGMALPAPYLPHDALG</sequence>
<dbReference type="AlphaFoldDB" id="A0A2T0ZYB5"/>
<keyword evidence="3" id="KW-1185">Reference proteome</keyword>
<dbReference type="PROSITE" id="PS51186">
    <property type="entry name" value="GNAT"/>
    <property type="match status" value="1"/>
</dbReference>